<dbReference type="PATRIC" id="fig|1588748.3.peg.402"/>
<organism evidence="5 6">
    <name type="scientific">Megasphaera hutchinsoni</name>
    <dbReference type="NCBI Taxonomy" id="1588748"/>
    <lineage>
        <taxon>Bacteria</taxon>
        <taxon>Bacillati</taxon>
        <taxon>Bacillota</taxon>
        <taxon>Negativicutes</taxon>
        <taxon>Veillonellales</taxon>
        <taxon>Veillonellaceae</taxon>
        <taxon>Megasphaera</taxon>
    </lineage>
</organism>
<dbReference type="InterPro" id="IPR015927">
    <property type="entry name" value="Peptidase_S24_S26A/B/C"/>
</dbReference>
<dbReference type="Gene3D" id="1.10.260.40">
    <property type="entry name" value="lambda repressor-like DNA-binding domains"/>
    <property type="match status" value="1"/>
</dbReference>
<dbReference type="EMBL" id="LSDT01000012">
    <property type="protein sequence ID" value="KXB92417.1"/>
    <property type="molecule type" value="Genomic_DNA"/>
</dbReference>
<keyword evidence="1" id="KW-0805">Transcription regulation</keyword>
<keyword evidence="2" id="KW-0238">DNA-binding</keyword>
<dbReference type="SUPFAM" id="SSF51306">
    <property type="entry name" value="LexA/Signal peptidase"/>
    <property type="match status" value="1"/>
</dbReference>
<dbReference type="SMART" id="SM00530">
    <property type="entry name" value="HTH_XRE"/>
    <property type="match status" value="1"/>
</dbReference>
<proteinExistence type="predicted"/>
<protein>
    <submittedName>
        <fullName evidence="5">Peptidase S24-like protein</fullName>
    </submittedName>
</protein>
<dbReference type="PANTHER" id="PTHR40661">
    <property type="match status" value="1"/>
</dbReference>
<dbReference type="CDD" id="cd06529">
    <property type="entry name" value="S24_LexA-like"/>
    <property type="match status" value="1"/>
</dbReference>
<dbReference type="Pfam" id="PF00717">
    <property type="entry name" value="Peptidase_S24"/>
    <property type="match status" value="1"/>
</dbReference>
<keyword evidence="3" id="KW-0804">Transcription</keyword>
<feature type="domain" description="HTH cro/C1-type" evidence="4">
    <location>
        <begin position="14"/>
        <end position="68"/>
    </location>
</feature>
<accession>A0A134CJV9</accession>
<evidence type="ECO:0000313" key="6">
    <source>
        <dbReference type="Proteomes" id="UP000070160"/>
    </source>
</evidence>
<dbReference type="RefSeq" id="WP_235808625.1">
    <property type="nucleotide sequence ID" value="NZ_KQ960931.1"/>
</dbReference>
<gene>
    <name evidence="5" type="ORF">HMPREF3182_00413</name>
</gene>
<dbReference type="SUPFAM" id="SSF47413">
    <property type="entry name" value="lambda repressor-like DNA-binding domains"/>
    <property type="match status" value="1"/>
</dbReference>
<dbReference type="InterPro" id="IPR010982">
    <property type="entry name" value="Lambda_DNA-bd_dom_sf"/>
</dbReference>
<dbReference type="GO" id="GO:0003677">
    <property type="term" value="F:DNA binding"/>
    <property type="evidence" value="ECO:0007669"/>
    <property type="project" value="UniProtKB-KW"/>
</dbReference>
<keyword evidence="6" id="KW-1185">Reference proteome</keyword>
<dbReference type="InterPro" id="IPR001387">
    <property type="entry name" value="Cro/C1-type_HTH"/>
</dbReference>
<evidence type="ECO:0000256" key="1">
    <source>
        <dbReference type="ARBA" id="ARBA00023015"/>
    </source>
</evidence>
<name>A0A134CJV9_9FIRM</name>
<dbReference type="CDD" id="cd00093">
    <property type="entry name" value="HTH_XRE"/>
    <property type="match status" value="1"/>
</dbReference>
<dbReference type="InterPro" id="IPR039418">
    <property type="entry name" value="LexA-like"/>
</dbReference>
<evidence type="ECO:0000313" key="5">
    <source>
        <dbReference type="EMBL" id="KXB92417.1"/>
    </source>
</evidence>
<evidence type="ECO:0000256" key="3">
    <source>
        <dbReference type="ARBA" id="ARBA00023163"/>
    </source>
</evidence>
<evidence type="ECO:0000259" key="4">
    <source>
        <dbReference type="PROSITE" id="PS50943"/>
    </source>
</evidence>
<dbReference type="PROSITE" id="PS50943">
    <property type="entry name" value="HTH_CROC1"/>
    <property type="match status" value="1"/>
</dbReference>
<dbReference type="InterPro" id="IPR036286">
    <property type="entry name" value="LexA/Signal_pep-like_sf"/>
</dbReference>
<comment type="caution">
    <text evidence="5">The sequence shown here is derived from an EMBL/GenBank/DDBJ whole genome shotgun (WGS) entry which is preliminary data.</text>
</comment>
<dbReference type="Proteomes" id="UP000070160">
    <property type="component" value="Unassembled WGS sequence"/>
</dbReference>
<dbReference type="Gene3D" id="2.10.109.10">
    <property type="entry name" value="Umud Fragment, subunit A"/>
    <property type="match status" value="1"/>
</dbReference>
<dbReference type="AlphaFoldDB" id="A0A134CJV9"/>
<sequence>MSDLGNKKIFSKNLKFYMDLYNKSRIEIAKTLGVSYTTFASWENGTNYPRIDKIEMLANYFKISKADLIENKYKKLSGESDTINFHSRVGVKIPILGEVVAGVPISAIENILGYEEITPEMAATGDFFCLKIKGASMEPKLFEGDLLVVRQQTDVDSNEIAVVLVNGDEATVKQIKKATSGITLIGYNVAVYPPRFYSNQEIQDLPVTIIGKVVELRRPF</sequence>
<dbReference type="PANTHER" id="PTHR40661:SF1">
    <property type="entry name" value="HTH CRO_C1-TYPE DOMAIN-CONTAINING PROTEIN"/>
    <property type="match status" value="1"/>
</dbReference>
<dbReference type="STRING" id="1588748.HMPREF3182_00413"/>
<reference evidence="6" key="1">
    <citation type="submission" date="2016-01" db="EMBL/GenBank/DDBJ databases">
        <authorList>
            <person name="Mitreva M."/>
            <person name="Pepin K.H."/>
            <person name="Mihindukulasuriya K.A."/>
            <person name="Fulton R."/>
            <person name="Fronick C."/>
            <person name="O'Laughlin M."/>
            <person name="Miner T."/>
            <person name="Herter B."/>
            <person name="Rosa B.A."/>
            <person name="Cordes M."/>
            <person name="Tomlinson C."/>
            <person name="Wollam A."/>
            <person name="Palsikar V.B."/>
            <person name="Mardis E.R."/>
            <person name="Wilson R.K."/>
        </authorList>
    </citation>
    <scope>NUCLEOTIDE SEQUENCE [LARGE SCALE GENOMIC DNA]</scope>
    <source>
        <strain evidence="6">KA00182</strain>
    </source>
</reference>
<dbReference type="Pfam" id="PF01381">
    <property type="entry name" value="HTH_3"/>
    <property type="match status" value="1"/>
</dbReference>
<evidence type="ECO:0000256" key="2">
    <source>
        <dbReference type="ARBA" id="ARBA00023125"/>
    </source>
</evidence>